<evidence type="ECO:0000313" key="5">
    <source>
        <dbReference type="EMBL" id="GGO85740.1"/>
    </source>
</evidence>
<dbReference type="PROSITE" id="PS51118">
    <property type="entry name" value="HTH_HXLR"/>
    <property type="match status" value="1"/>
</dbReference>
<dbReference type="EMBL" id="BMLT01000009">
    <property type="protein sequence ID" value="GGO85740.1"/>
    <property type="molecule type" value="Genomic_DNA"/>
</dbReference>
<dbReference type="CDD" id="cd00090">
    <property type="entry name" value="HTH_ARSR"/>
    <property type="match status" value="1"/>
</dbReference>
<dbReference type="InterPro" id="IPR002577">
    <property type="entry name" value="HTH_HxlR"/>
</dbReference>
<gene>
    <name evidence="5" type="ORF">GCM10011348_34990</name>
</gene>
<organism evidence="5 6">
    <name type="scientific">Marinobacterium nitratireducens</name>
    <dbReference type="NCBI Taxonomy" id="518897"/>
    <lineage>
        <taxon>Bacteria</taxon>
        <taxon>Pseudomonadati</taxon>
        <taxon>Pseudomonadota</taxon>
        <taxon>Gammaproteobacteria</taxon>
        <taxon>Oceanospirillales</taxon>
        <taxon>Oceanospirillaceae</taxon>
        <taxon>Marinobacterium</taxon>
    </lineage>
</organism>
<evidence type="ECO:0000313" key="6">
    <source>
        <dbReference type="Proteomes" id="UP000599578"/>
    </source>
</evidence>
<dbReference type="Gene3D" id="3.30.1050.10">
    <property type="entry name" value="SCP2 sterol-binding domain"/>
    <property type="match status" value="1"/>
</dbReference>
<protein>
    <submittedName>
        <fullName evidence="5">HxlR family transcriptional regulator</fullName>
    </submittedName>
</protein>
<accession>A0A917ZLF1</accession>
<evidence type="ECO:0000256" key="1">
    <source>
        <dbReference type="ARBA" id="ARBA00023015"/>
    </source>
</evidence>
<dbReference type="InterPro" id="IPR036527">
    <property type="entry name" value="SCP2_sterol-bd_dom_sf"/>
</dbReference>
<keyword evidence="3" id="KW-0804">Transcription</keyword>
<dbReference type="Gene3D" id="1.10.10.10">
    <property type="entry name" value="Winged helix-like DNA-binding domain superfamily/Winged helix DNA-binding domain"/>
    <property type="match status" value="1"/>
</dbReference>
<dbReference type="InterPro" id="IPR036388">
    <property type="entry name" value="WH-like_DNA-bd_sf"/>
</dbReference>
<keyword evidence="2" id="KW-0238">DNA-binding</keyword>
<evidence type="ECO:0000259" key="4">
    <source>
        <dbReference type="PROSITE" id="PS51118"/>
    </source>
</evidence>
<name>A0A917ZLF1_9GAMM</name>
<dbReference type="InterPro" id="IPR011991">
    <property type="entry name" value="ArsR-like_HTH"/>
</dbReference>
<keyword evidence="1" id="KW-0805">Transcription regulation</keyword>
<keyword evidence="6" id="KW-1185">Reference proteome</keyword>
<dbReference type="PANTHER" id="PTHR33204">
    <property type="entry name" value="TRANSCRIPTIONAL REGULATOR, MARR FAMILY"/>
    <property type="match status" value="1"/>
</dbReference>
<sequence>MQIIRELFFGSTRYSEIQKYIPNISPSLLRNRLRFLEEKGIIFRKPGATAGRHEYHLTPAGKALAPVLNELGRWGMCHASEGMTDQPNAAPSLIRDITGGINADELPAGDTVIQLHLTDVTPEAKYHIYVRDNVATECPLDLGFDVDVYITASTKALTRVWYGEIDIYDAIDNGSVKVVAHPVYIKSLKRWFGISSFTTDNPQPFHS</sequence>
<dbReference type="Proteomes" id="UP000599578">
    <property type="component" value="Unassembled WGS sequence"/>
</dbReference>
<evidence type="ECO:0000256" key="2">
    <source>
        <dbReference type="ARBA" id="ARBA00023125"/>
    </source>
</evidence>
<proteinExistence type="predicted"/>
<dbReference type="AlphaFoldDB" id="A0A917ZLF1"/>
<dbReference type="GO" id="GO:0006355">
    <property type="term" value="P:regulation of DNA-templated transcription"/>
    <property type="evidence" value="ECO:0007669"/>
    <property type="project" value="UniProtKB-ARBA"/>
</dbReference>
<dbReference type="InterPro" id="IPR036390">
    <property type="entry name" value="WH_DNA-bd_sf"/>
</dbReference>
<dbReference type="SUPFAM" id="SSF46785">
    <property type="entry name" value="Winged helix' DNA-binding domain"/>
    <property type="match status" value="1"/>
</dbReference>
<dbReference type="SUPFAM" id="SSF55718">
    <property type="entry name" value="SCP-like"/>
    <property type="match status" value="1"/>
</dbReference>
<evidence type="ECO:0000256" key="3">
    <source>
        <dbReference type="ARBA" id="ARBA00023163"/>
    </source>
</evidence>
<dbReference type="GO" id="GO:0003677">
    <property type="term" value="F:DNA binding"/>
    <property type="evidence" value="ECO:0007669"/>
    <property type="project" value="UniProtKB-KW"/>
</dbReference>
<dbReference type="PANTHER" id="PTHR33204:SF18">
    <property type="entry name" value="TRANSCRIPTIONAL REGULATORY PROTEIN"/>
    <property type="match status" value="1"/>
</dbReference>
<feature type="domain" description="HTH hxlR-type" evidence="4">
    <location>
        <begin position="1"/>
        <end position="83"/>
    </location>
</feature>
<dbReference type="Pfam" id="PF01638">
    <property type="entry name" value="HxlR"/>
    <property type="match status" value="1"/>
</dbReference>
<reference evidence="5 6" key="1">
    <citation type="journal article" date="2014" name="Int. J. Syst. Evol. Microbiol.">
        <title>Complete genome sequence of Corynebacterium casei LMG S-19264T (=DSM 44701T), isolated from a smear-ripened cheese.</title>
        <authorList>
            <consortium name="US DOE Joint Genome Institute (JGI-PGF)"/>
            <person name="Walter F."/>
            <person name="Albersmeier A."/>
            <person name="Kalinowski J."/>
            <person name="Ruckert C."/>
        </authorList>
    </citation>
    <scope>NUCLEOTIDE SEQUENCE [LARGE SCALE GENOMIC DNA]</scope>
    <source>
        <strain evidence="5 6">CGMCC 1.7286</strain>
    </source>
</reference>
<comment type="caution">
    <text evidence="5">The sequence shown here is derived from an EMBL/GenBank/DDBJ whole genome shotgun (WGS) entry which is preliminary data.</text>
</comment>